<dbReference type="AlphaFoldDB" id="A0A9P0AT13"/>
<dbReference type="InterPro" id="IPR037136">
    <property type="entry name" value="RNA3'_phos_cyclase_dom_sf"/>
</dbReference>
<evidence type="ECO:0000313" key="13">
    <source>
        <dbReference type="EMBL" id="CAH0549753.1"/>
    </source>
</evidence>
<sequence length="349" mass="37834">MDLIDIDGSILEGGGQILRIALSLSAIKCIPIRIRNIRANRSKPGLMEQHLKGVELVRDICNAKVIGASLNSTEIEFRPGEVKGGNFKAYIKTAGSISLLLQTSLPCTIFAKSCTTLNLHGGTNAEMAPQIDYTTEIFRRVLEKFGPTFDFDLIRRGYFPRGGGEVMVNVKPVDKLKSVDLTNFGEVCAIYGWSFVAGSLPIKLAHLMADSASDVLKNVCRVNIERYKEDRNMAPDNASGIILVAETTTGCILGSSALGKRNETAEDAGKRAANELLESIEIGACLDKYSQDQVILFMALGGGISKVRVGEITMHTKTAMYVVEKLINVVFEVIPDGNTNIIKCSGQNS</sequence>
<dbReference type="GO" id="GO:0005634">
    <property type="term" value="C:nucleus"/>
    <property type="evidence" value="ECO:0007669"/>
    <property type="project" value="TreeGrafter"/>
</dbReference>
<dbReference type="EMBL" id="OV121142">
    <property type="protein sequence ID" value="CAH0549753.1"/>
    <property type="molecule type" value="Genomic_DNA"/>
</dbReference>
<dbReference type="InterPro" id="IPR000228">
    <property type="entry name" value="RNA3'_term_phos_cyc"/>
</dbReference>
<feature type="active site" description="Tele-AMP-histidine intermediate" evidence="9">
    <location>
        <position position="315"/>
    </location>
</feature>
<gene>
    <name evidence="13" type="ORF">MELIAE_LOCUS2796</name>
</gene>
<reference evidence="13" key="1">
    <citation type="submission" date="2021-12" db="EMBL/GenBank/DDBJ databases">
        <authorList>
            <person name="King R."/>
        </authorList>
    </citation>
    <scope>NUCLEOTIDE SEQUENCE</scope>
</reference>
<evidence type="ECO:0000256" key="4">
    <source>
        <dbReference type="ARBA" id="ARBA00022598"/>
    </source>
</evidence>
<evidence type="ECO:0000313" key="14">
    <source>
        <dbReference type="Proteomes" id="UP001154078"/>
    </source>
</evidence>
<dbReference type="FunFam" id="3.30.360.20:FF:000002">
    <property type="entry name" value="RNA terminal phosphate cyclase-like 1"/>
    <property type="match status" value="1"/>
</dbReference>
<accession>A0A9P0AT13</accession>
<dbReference type="InterPro" id="IPR023797">
    <property type="entry name" value="RNA3'_phos_cyclase_dom"/>
</dbReference>
<dbReference type="InterPro" id="IPR020719">
    <property type="entry name" value="RNA3'_term_phos_cycl-like_CS"/>
</dbReference>
<dbReference type="PIRSF" id="PIRSF005378">
    <property type="entry name" value="RNA3'_term_phos_cycl_euk"/>
    <property type="match status" value="1"/>
</dbReference>
<comment type="catalytic activity">
    <reaction evidence="6">
        <text>a 3'-end 3'-phospho-ribonucleotide-RNA + ATP = a 3'-end 2',3'-cyclophospho-ribonucleotide-RNA + AMP + diphosphate</text>
        <dbReference type="Rhea" id="RHEA:23976"/>
        <dbReference type="Rhea" id="RHEA-COMP:10463"/>
        <dbReference type="Rhea" id="RHEA-COMP:10464"/>
        <dbReference type="ChEBI" id="CHEBI:30616"/>
        <dbReference type="ChEBI" id="CHEBI:33019"/>
        <dbReference type="ChEBI" id="CHEBI:83062"/>
        <dbReference type="ChEBI" id="CHEBI:83064"/>
        <dbReference type="ChEBI" id="CHEBI:456215"/>
        <dbReference type="EC" id="6.5.1.4"/>
    </reaction>
</comment>
<evidence type="ECO:0000256" key="8">
    <source>
        <dbReference type="ARBA" id="ARBA00045867"/>
    </source>
</evidence>
<dbReference type="GO" id="GO:0006396">
    <property type="term" value="P:RNA processing"/>
    <property type="evidence" value="ECO:0007669"/>
    <property type="project" value="InterPro"/>
</dbReference>
<dbReference type="PROSITE" id="PS01287">
    <property type="entry name" value="RTC"/>
    <property type="match status" value="1"/>
</dbReference>
<feature type="binding site" evidence="10">
    <location>
        <position position="102"/>
    </location>
    <ligand>
        <name>ATP</name>
        <dbReference type="ChEBI" id="CHEBI:30616"/>
    </ligand>
</feature>
<evidence type="ECO:0000259" key="11">
    <source>
        <dbReference type="Pfam" id="PF01137"/>
    </source>
</evidence>
<dbReference type="InterPro" id="IPR013792">
    <property type="entry name" value="RNA3'P_cycl/enolpyr_Trfase_a/b"/>
</dbReference>
<feature type="domain" description="RNA 3'-terminal phosphate cyclase" evidence="11">
    <location>
        <begin position="11"/>
        <end position="333"/>
    </location>
</feature>
<evidence type="ECO:0000256" key="6">
    <source>
        <dbReference type="ARBA" id="ARBA00024481"/>
    </source>
</evidence>
<keyword evidence="14" id="KW-1185">Reference proteome</keyword>
<comment type="similarity">
    <text evidence="1">Belongs to the RNA 3'-terminal cyclase family. Type 1 subfamily.</text>
</comment>
<evidence type="ECO:0000256" key="2">
    <source>
        <dbReference type="ARBA" id="ARBA00012725"/>
    </source>
</evidence>
<dbReference type="EC" id="6.5.1.4" evidence="2"/>
<dbReference type="SUPFAM" id="SSF52913">
    <property type="entry name" value="RNA 3'-terminal phosphate cyclase, RPTC, insert domain"/>
    <property type="match status" value="1"/>
</dbReference>
<evidence type="ECO:0000256" key="9">
    <source>
        <dbReference type="PIRSR" id="PIRSR005378-1"/>
    </source>
</evidence>
<dbReference type="NCBIfam" id="TIGR03399">
    <property type="entry name" value="RNA_3prim_cycl"/>
    <property type="match status" value="1"/>
</dbReference>
<evidence type="ECO:0000256" key="3">
    <source>
        <dbReference type="ARBA" id="ARBA00021428"/>
    </source>
</evidence>
<feature type="domain" description="RNA 3'-terminal phosphate cyclase insert" evidence="12">
    <location>
        <begin position="183"/>
        <end position="281"/>
    </location>
</feature>
<dbReference type="InterPro" id="IPR017770">
    <property type="entry name" value="RNA3'_term_phos_cyc_type_1"/>
</dbReference>
<proteinExistence type="inferred from homology"/>
<evidence type="ECO:0000256" key="5">
    <source>
        <dbReference type="ARBA" id="ARBA00022741"/>
    </source>
</evidence>
<dbReference type="Pfam" id="PF01137">
    <property type="entry name" value="RTC"/>
    <property type="match status" value="1"/>
</dbReference>
<dbReference type="Proteomes" id="UP001154078">
    <property type="component" value="Chromosome 11"/>
</dbReference>
<dbReference type="SUPFAM" id="SSF55205">
    <property type="entry name" value="EPT/RTPC-like"/>
    <property type="match status" value="2"/>
</dbReference>
<dbReference type="Gene3D" id="3.30.360.20">
    <property type="entry name" value="RNA 3'-terminal phosphate cyclase, insert domain"/>
    <property type="match status" value="1"/>
</dbReference>
<feature type="binding site" evidence="10">
    <location>
        <begin position="289"/>
        <end position="293"/>
    </location>
    <ligand>
        <name>ATP</name>
        <dbReference type="ChEBI" id="CHEBI:30616"/>
    </ligand>
</feature>
<dbReference type="Gene3D" id="3.65.10.20">
    <property type="entry name" value="RNA 3'-terminal phosphate cyclase domain"/>
    <property type="match status" value="1"/>
</dbReference>
<dbReference type="PANTHER" id="PTHR11096:SF0">
    <property type="entry name" value="RNA 3'-TERMINAL PHOSPHATE CYCLASE"/>
    <property type="match status" value="1"/>
</dbReference>
<dbReference type="GO" id="GO:0005524">
    <property type="term" value="F:ATP binding"/>
    <property type="evidence" value="ECO:0007669"/>
    <property type="project" value="UniProtKB-KW"/>
</dbReference>
<keyword evidence="4" id="KW-0436">Ligase</keyword>
<dbReference type="GO" id="GO:0003963">
    <property type="term" value="F:RNA-3'-phosphate cyclase activity"/>
    <property type="evidence" value="ECO:0007669"/>
    <property type="project" value="UniProtKB-EC"/>
</dbReference>
<dbReference type="HAMAP" id="MF_00200">
    <property type="entry name" value="RTC"/>
    <property type="match status" value="1"/>
</dbReference>
<name>A0A9P0AT13_BRAAE</name>
<evidence type="ECO:0000256" key="10">
    <source>
        <dbReference type="PIRSR" id="PIRSR005378-2"/>
    </source>
</evidence>
<organism evidence="13 14">
    <name type="scientific">Brassicogethes aeneus</name>
    <name type="common">Rape pollen beetle</name>
    <name type="synonym">Meligethes aeneus</name>
    <dbReference type="NCBI Taxonomy" id="1431903"/>
    <lineage>
        <taxon>Eukaryota</taxon>
        <taxon>Metazoa</taxon>
        <taxon>Ecdysozoa</taxon>
        <taxon>Arthropoda</taxon>
        <taxon>Hexapoda</taxon>
        <taxon>Insecta</taxon>
        <taxon>Pterygota</taxon>
        <taxon>Neoptera</taxon>
        <taxon>Endopterygota</taxon>
        <taxon>Coleoptera</taxon>
        <taxon>Polyphaga</taxon>
        <taxon>Cucujiformia</taxon>
        <taxon>Nitidulidae</taxon>
        <taxon>Meligethinae</taxon>
        <taxon>Brassicogethes</taxon>
    </lineage>
</organism>
<keyword evidence="5 10" id="KW-0547">Nucleotide-binding</keyword>
<dbReference type="PANTHER" id="PTHR11096">
    <property type="entry name" value="RNA 3' TERMINAL PHOSPHATE CYCLASE"/>
    <property type="match status" value="1"/>
</dbReference>
<evidence type="ECO:0000256" key="1">
    <source>
        <dbReference type="ARBA" id="ARBA00009206"/>
    </source>
</evidence>
<evidence type="ECO:0000256" key="7">
    <source>
        <dbReference type="ARBA" id="ARBA00032543"/>
    </source>
</evidence>
<dbReference type="OrthoDB" id="25029at2759"/>
<keyword evidence="10" id="KW-0067">ATP-binding</keyword>
<dbReference type="InterPro" id="IPR036553">
    <property type="entry name" value="RPTC_insert"/>
</dbReference>
<dbReference type="Pfam" id="PF05189">
    <property type="entry name" value="RTC_insert"/>
    <property type="match status" value="1"/>
</dbReference>
<evidence type="ECO:0000259" key="12">
    <source>
        <dbReference type="Pfam" id="PF05189"/>
    </source>
</evidence>
<protein>
    <recommendedName>
        <fullName evidence="3">RNA 3'-terminal phosphate cyclase</fullName>
        <ecNumber evidence="2">6.5.1.4</ecNumber>
    </recommendedName>
    <alternativeName>
        <fullName evidence="7">RNA terminal phosphate cyclase domain-containing protein 1</fullName>
    </alternativeName>
</protein>
<comment type="function">
    <text evidence="8">Catalyzes the conversion of 3'-phosphate to a 2',3'-cyclic phosphodiester at the end of RNA. The mechanism of action of the enzyme occurs in 3 steps: (A) adenylation of the enzyme by ATP; (B) transfer of adenylate to an RNA-N3'P to produce RNA-N3'PP5'A; (C) and attack of the adjacent 2'-hydroxyl on the 3'-phosphorus in the diester linkage to produce the cyclic end product. Likely functions in some aspects of cellular RNA processing. Function plays an important role in regulating axon regeneration by inhibiting central nervous system (CNS) axon regeneration following optic nerve injury.</text>
</comment>
<dbReference type="InterPro" id="IPR013791">
    <property type="entry name" value="RNA3'-term_phos_cycl_insert"/>
</dbReference>